<feature type="region of interest" description="Disordered" evidence="1">
    <location>
        <begin position="1"/>
        <end position="47"/>
    </location>
</feature>
<dbReference type="SMART" id="SM00530">
    <property type="entry name" value="HTH_XRE"/>
    <property type="match status" value="1"/>
</dbReference>
<evidence type="ECO:0000259" key="2">
    <source>
        <dbReference type="PROSITE" id="PS50943"/>
    </source>
</evidence>
<dbReference type="Gene3D" id="1.10.260.40">
    <property type="entry name" value="lambda repressor-like DNA-binding domains"/>
    <property type="match status" value="1"/>
</dbReference>
<dbReference type="Pfam" id="PF13560">
    <property type="entry name" value="HTH_31"/>
    <property type="match status" value="1"/>
</dbReference>
<proteinExistence type="predicted"/>
<organism evidence="3 4">
    <name type="scientific">Streptomyces finlayi</name>
    <dbReference type="NCBI Taxonomy" id="67296"/>
    <lineage>
        <taxon>Bacteria</taxon>
        <taxon>Bacillati</taxon>
        <taxon>Actinomycetota</taxon>
        <taxon>Actinomycetes</taxon>
        <taxon>Kitasatosporales</taxon>
        <taxon>Streptomycetaceae</taxon>
        <taxon>Streptomyces</taxon>
    </lineage>
</organism>
<sequence length="332" mass="37361">MQGQGVPESGQSPRFAEQGPRFSGQGPQFSGQSTEARRQMAARRGPTTMRVMLGKELRALREKKGRSLDGGLSIEAAAKALGFSRAKLSRIESGEIPLPKLADLKALLEEYEVTERADQEELLQMQRDSLKSEPITSYRNYLPSGMPRYLGLERDSAAIRGYENYNVHGLLQTEDYARAQMLSAKVVEERTTDQVQSSVRARMARKELLDGERQVHIILTENVLRTLIGTPEVMRGQFAEIKRLSSEKNVEVQVIPEDLPNMYRGAYNFTILEFHEVLDPVVQSDSHKATTMWSTESDVGFYERSFNAMAKAAPGPSYTAQILDDLEEKLWK</sequence>
<dbReference type="InterPro" id="IPR043917">
    <property type="entry name" value="DUF5753"/>
</dbReference>
<gene>
    <name evidence="3" type="ORF">GCM10010334_70990</name>
</gene>
<reference evidence="3" key="1">
    <citation type="journal article" date="2014" name="Int. J. Syst. Evol. Microbiol.">
        <title>Complete genome sequence of Corynebacterium casei LMG S-19264T (=DSM 44701T), isolated from a smear-ripened cheese.</title>
        <authorList>
            <consortium name="US DOE Joint Genome Institute (JGI-PGF)"/>
            <person name="Walter F."/>
            <person name="Albersmeier A."/>
            <person name="Kalinowski J."/>
            <person name="Ruckert C."/>
        </authorList>
    </citation>
    <scope>NUCLEOTIDE SEQUENCE</scope>
    <source>
        <strain evidence="3">JCM 4637</strain>
    </source>
</reference>
<dbReference type="AlphaFoldDB" id="A0A919CDP9"/>
<dbReference type="CDD" id="cd00093">
    <property type="entry name" value="HTH_XRE"/>
    <property type="match status" value="1"/>
</dbReference>
<dbReference type="Proteomes" id="UP000638353">
    <property type="component" value="Unassembled WGS sequence"/>
</dbReference>
<dbReference type="Pfam" id="PF19054">
    <property type="entry name" value="DUF5753"/>
    <property type="match status" value="1"/>
</dbReference>
<comment type="caution">
    <text evidence="3">The sequence shown here is derived from an EMBL/GenBank/DDBJ whole genome shotgun (WGS) entry which is preliminary data.</text>
</comment>
<dbReference type="EMBL" id="BMVC01000019">
    <property type="protein sequence ID" value="GHD13180.1"/>
    <property type="molecule type" value="Genomic_DNA"/>
</dbReference>
<dbReference type="InterPro" id="IPR010982">
    <property type="entry name" value="Lambda_DNA-bd_dom_sf"/>
</dbReference>
<evidence type="ECO:0000256" key="1">
    <source>
        <dbReference type="SAM" id="MobiDB-lite"/>
    </source>
</evidence>
<dbReference type="GO" id="GO:0003677">
    <property type="term" value="F:DNA binding"/>
    <property type="evidence" value="ECO:0007669"/>
    <property type="project" value="InterPro"/>
</dbReference>
<reference evidence="3" key="2">
    <citation type="submission" date="2020-09" db="EMBL/GenBank/DDBJ databases">
        <authorList>
            <person name="Sun Q."/>
            <person name="Ohkuma M."/>
        </authorList>
    </citation>
    <scope>NUCLEOTIDE SEQUENCE</scope>
    <source>
        <strain evidence="3">JCM 4637</strain>
    </source>
</reference>
<feature type="compositionally biased region" description="Polar residues" evidence="1">
    <location>
        <begin position="25"/>
        <end position="34"/>
    </location>
</feature>
<evidence type="ECO:0000313" key="4">
    <source>
        <dbReference type="Proteomes" id="UP000638353"/>
    </source>
</evidence>
<name>A0A919CDP9_9ACTN</name>
<dbReference type="InterPro" id="IPR001387">
    <property type="entry name" value="Cro/C1-type_HTH"/>
</dbReference>
<feature type="domain" description="HTH cro/C1-type" evidence="2">
    <location>
        <begin position="57"/>
        <end position="119"/>
    </location>
</feature>
<evidence type="ECO:0000313" key="3">
    <source>
        <dbReference type="EMBL" id="GHD13180.1"/>
    </source>
</evidence>
<protein>
    <submittedName>
        <fullName evidence="3">Transcriptional regulator</fullName>
    </submittedName>
</protein>
<dbReference type="SUPFAM" id="SSF47413">
    <property type="entry name" value="lambda repressor-like DNA-binding domains"/>
    <property type="match status" value="1"/>
</dbReference>
<accession>A0A919CDP9</accession>
<dbReference type="PROSITE" id="PS50943">
    <property type="entry name" value="HTH_CROC1"/>
    <property type="match status" value="1"/>
</dbReference>